<dbReference type="Proteomes" id="UP000194267">
    <property type="component" value="Unassembled WGS sequence"/>
</dbReference>
<dbReference type="PANTHER" id="PTHR43371:SF1">
    <property type="entry name" value="RIBONUCLEOSIDE-DIPHOSPHATE REDUCTASE"/>
    <property type="match status" value="1"/>
</dbReference>
<reference evidence="8" key="1">
    <citation type="submission" date="2016-04" db="EMBL/GenBank/DDBJ databases">
        <authorList>
            <person name="Antunes L.P."/>
            <person name="Martins L.F."/>
            <person name="Pereira R.V."/>
            <person name="Thomas A.M."/>
            <person name="Barbosa D."/>
            <person name="Nascimento L."/>
            <person name="Silva G.M."/>
            <person name="Condomitti G.W."/>
            <person name="Digiampietri L.A."/>
            <person name="Lombardi K.C."/>
            <person name="Ramos P.L."/>
            <person name="Quaggio R.B."/>
            <person name="Oliveira J.C."/>
            <person name="Pascon R.C."/>
            <person name="Cruz J.B."/>
            <person name="Silva A.M."/>
            <person name="Setubal J.C."/>
        </authorList>
    </citation>
    <scope>NUCLEOTIDE SEQUENCE [LARGE SCALE GENOMIC DNA]</scope>
</reference>
<dbReference type="AlphaFoldDB" id="A0A1Y2T4T4"/>
<evidence type="ECO:0000259" key="6">
    <source>
        <dbReference type="Pfam" id="PF02867"/>
    </source>
</evidence>
<evidence type="ECO:0000256" key="2">
    <source>
        <dbReference type="ARBA" id="ARBA00022628"/>
    </source>
</evidence>
<gene>
    <name evidence="7" type="ORF">A6D92_14360</name>
</gene>
<dbReference type="Gene3D" id="3.20.70.20">
    <property type="match status" value="1"/>
</dbReference>
<dbReference type="EMBL" id="LWLV01001329">
    <property type="protein sequence ID" value="OTA40687.1"/>
    <property type="molecule type" value="Genomic_DNA"/>
</dbReference>
<comment type="cofactor">
    <cofactor evidence="1">
        <name>adenosylcob(III)alamin</name>
        <dbReference type="ChEBI" id="CHEBI:18408"/>
    </cofactor>
</comment>
<keyword evidence="4" id="KW-0170">Cobalt</keyword>
<evidence type="ECO:0000256" key="4">
    <source>
        <dbReference type="ARBA" id="ARBA00023285"/>
    </source>
</evidence>
<comment type="caution">
    <text evidence="7">The sequence shown here is derived from an EMBL/GenBank/DDBJ whole genome shotgun (WGS) entry which is preliminary data.</text>
</comment>
<evidence type="ECO:0000313" key="7">
    <source>
        <dbReference type="EMBL" id="OTA40687.1"/>
    </source>
</evidence>
<dbReference type="PRINTS" id="PR01183">
    <property type="entry name" value="RIBORDTASEM1"/>
</dbReference>
<dbReference type="InterPro" id="IPR050862">
    <property type="entry name" value="RdRp_reductase_class-2"/>
</dbReference>
<dbReference type="Pfam" id="PF02867">
    <property type="entry name" value="Ribonuc_red_lgC"/>
    <property type="match status" value="1"/>
</dbReference>
<feature type="domain" description="Ribonucleotide reductase large subunit C-terminal" evidence="6">
    <location>
        <begin position="2"/>
        <end position="98"/>
    </location>
</feature>
<dbReference type="GO" id="GO:0031419">
    <property type="term" value="F:cobalamin binding"/>
    <property type="evidence" value="ECO:0007669"/>
    <property type="project" value="UniProtKB-KW"/>
</dbReference>
<protein>
    <recommendedName>
        <fullName evidence="6">Ribonucleotide reductase large subunit C-terminal domain-containing protein</fullName>
    </recommendedName>
</protein>
<name>A0A1Y2T4T4_SYMTR</name>
<evidence type="ECO:0000256" key="5">
    <source>
        <dbReference type="SAM" id="MobiDB-lite"/>
    </source>
</evidence>
<dbReference type="InterPro" id="IPR000788">
    <property type="entry name" value="RNR_lg_C"/>
</dbReference>
<evidence type="ECO:0000313" key="8">
    <source>
        <dbReference type="Proteomes" id="UP000194267"/>
    </source>
</evidence>
<evidence type="ECO:0000256" key="1">
    <source>
        <dbReference type="ARBA" id="ARBA00001922"/>
    </source>
</evidence>
<feature type="compositionally biased region" description="Low complexity" evidence="5">
    <location>
        <begin position="125"/>
        <end position="138"/>
    </location>
</feature>
<evidence type="ECO:0000256" key="3">
    <source>
        <dbReference type="ARBA" id="ARBA00023002"/>
    </source>
</evidence>
<dbReference type="SUPFAM" id="SSF51998">
    <property type="entry name" value="PFL-like glycyl radical enzymes"/>
    <property type="match status" value="1"/>
</dbReference>
<dbReference type="PANTHER" id="PTHR43371">
    <property type="entry name" value="VITAMIN B12-DEPENDENT RIBONUCLEOTIDE REDUCTASE"/>
    <property type="match status" value="1"/>
</dbReference>
<organism evidence="7 8">
    <name type="scientific">Symbiobacterium thermophilum</name>
    <dbReference type="NCBI Taxonomy" id="2734"/>
    <lineage>
        <taxon>Bacteria</taxon>
        <taxon>Bacillati</taxon>
        <taxon>Bacillota</taxon>
        <taxon>Clostridia</taxon>
        <taxon>Eubacteriales</taxon>
        <taxon>Symbiobacteriaceae</taxon>
        <taxon>Symbiobacterium</taxon>
    </lineage>
</organism>
<dbReference type="GO" id="GO:0004748">
    <property type="term" value="F:ribonucleoside-diphosphate reductase activity, thioredoxin disulfide as acceptor"/>
    <property type="evidence" value="ECO:0007669"/>
    <property type="project" value="TreeGrafter"/>
</dbReference>
<feature type="region of interest" description="Disordered" evidence="5">
    <location>
        <begin position="116"/>
        <end position="144"/>
    </location>
</feature>
<sequence>MARTATRFLDNVIDANKYPLPQIAEKALRDRRIGLGIMGWAEMLVQMGLPYDSEEAVALGNRVMTFIKQKALEESMALAEVRGPYPEWEGSQWHKAGLKVRNATLTTVAPTGTISCSRRGRTCRAPAASSPSSPWSSPGTRRAR</sequence>
<keyword evidence="3" id="KW-0560">Oxidoreductase</keyword>
<accession>A0A1Y2T4T4</accession>
<proteinExistence type="predicted"/>
<keyword evidence="2" id="KW-0846">Cobalamin</keyword>